<dbReference type="EMBL" id="JADCNL010000005">
    <property type="protein sequence ID" value="KAG0481388.1"/>
    <property type="molecule type" value="Genomic_DNA"/>
</dbReference>
<dbReference type="AlphaFoldDB" id="A0A835V1J5"/>
<gene>
    <name evidence="1" type="ORF">HPP92_012246</name>
</gene>
<accession>A0A835V1J5</accession>
<comment type="caution">
    <text evidence="1">The sequence shown here is derived from an EMBL/GenBank/DDBJ whole genome shotgun (WGS) entry which is preliminary data.</text>
</comment>
<keyword evidence="2" id="KW-1185">Reference proteome</keyword>
<sequence>MKEVFRGLVFEYDTAGLMKRPDDHRLISFIAGQGYGVIQKFSEVLSILKMLPNKVGIEGAAELINDPNKGLKEVNEELQTYSPHITGVPHFLV</sequence>
<name>A0A835V1J5_VANPL</name>
<proteinExistence type="predicted"/>
<protein>
    <submittedName>
        <fullName evidence="1">Uncharacterized protein</fullName>
    </submittedName>
</protein>
<dbReference type="Proteomes" id="UP000636800">
    <property type="component" value="Chromosome 5"/>
</dbReference>
<evidence type="ECO:0000313" key="1">
    <source>
        <dbReference type="EMBL" id="KAG0481388.1"/>
    </source>
</evidence>
<reference evidence="1 2" key="1">
    <citation type="journal article" date="2020" name="Nat. Food">
        <title>A phased Vanilla planifolia genome enables genetic improvement of flavour and production.</title>
        <authorList>
            <person name="Hasing T."/>
            <person name="Tang H."/>
            <person name="Brym M."/>
            <person name="Khazi F."/>
            <person name="Huang T."/>
            <person name="Chambers A.H."/>
        </authorList>
    </citation>
    <scope>NUCLEOTIDE SEQUENCE [LARGE SCALE GENOMIC DNA]</scope>
    <source>
        <tissue evidence="1">Leaf</tissue>
    </source>
</reference>
<organism evidence="1 2">
    <name type="scientific">Vanilla planifolia</name>
    <name type="common">Vanilla</name>
    <dbReference type="NCBI Taxonomy" id="51239"/>
    <lineage>
        <taxon>Eukaryota</taxon>
        <taxon>Viridiplantae</taxon>
        <taxon>Streptophyta</taxon>
        <taxon>Embryophyta</taxon>
        <taxon>Tracheophyta</taxon>
        <taxon>Spermatophyta</taxon>
        <taxon>Magnoliopsida</taxon>
        <taxon>Liliopsida</taxon>
        <taxon>Asparagales</taxon>
        <taxon>Orchidaceae</taxon>
        <taxon>Vanilloideae</taxon>
        <taxon>Vanilleae</taxon>
        <taxon>Vanilla</taxon>
    </lineage>
</organism>
<evidence type="ECO:0000313" key="2">
    <source>
        <dbReference type="Proteomes" id="UP000636800"/>
    </source>
</evidence>